<sequence>MSVNYGLQSIPALRMAPLLGDIRNRFPSRWRVSKSDFRSAPVSFTFRHSLSLDESMCHDGNSASLSVRYLNSQLSSLWENAVECVEEGGHTRDFASAHYEKSKYTRALAQYHFFGNRALKTVDSTDDLLFFATFAKPELKFICNHEAVLCVTVEDGHLNLQYGKANATSFHIDQ</sequence>
<dbReference type="STRING" id="98765.A0A2R6NS56"/>
<reference evidence="1 2" key="1">
    <citation type="submission" date="2018-02" db="EMBL/GenBank/DDBJ databases">
        <title>Genome sequence of the basidiomycete white-rot fungus Phlebia centrifuga.</title>
        <authorList>
            <person name="Granchi Z."/>
            <person name="Peng M."/>
            <person name="de Vries R.P."/>
            <person name="Hilden K."/>
            <person name="Makela M.R."/>
            <person name="Grigoriev I."/>
            <person name="Riley R."/>
        </authorList>
    </citation>
    <scope>NUCLEOTIDE SEQUENCE [LARGE SCALE GENOMIC DNA]</scope>
    <source>
        <strain evidence="1 2">FBCC195</strain>
    </source>
</reference>
<evidence type="ECO:0000313" key="2">
    <source>
        <dbReference type="Proteomes" id="UP000186601"/>
    </source>
</evidence>
<gene>
    <name evidence="1" type="ORF">PHLCEN_2v8952</name>
</gene>
<dbReference type="EMBL" id="MLYV02000881">
    <property type="protein sequence ID" value="PSR75661.1"/>
    <property type="molecule type" value="Genomic_DNA"/>
</dbReference>
<proteinExistence type="predicted"/>
<name>A0A2R6NS56_9APHY</name>
<evidence type="ECO:0000313" key="1">
    <source>
        <dbReference type="EMBL" id="PSR75661.1"/>
    </source>
</evidence>
<organism evidence="1 2">
    <name type="scientific">Hermanssonia centrifuga</name>
    <dbReference type="NCBI Taxonomy" id="98765"/>
    <lineage>
        <taxon>Eukaryota</taxon>
        <taxon>Fungi</taxon>
        <taxon>Dikarya</taxon>
        <taxon>Basidiomycota</taxon>
        <taxon>Agaricomycotina</taxon>
        <taxon>Agaricomycetes</taxon>
        <taxon>Polyporales</taxon>
        <taxon>Meruliaceae</taxon>
        <taxon>Hermanssonia</taxon>
    </lineage>
</organism>
<dbReference type="OrthoDB" id="5429442at2759"/>
<comment type="caution">
    <text evidence="1">The sequence shown here is derived from an EMBL/GenBank/DDBJ whole genome shotgun (WGS) entry which is preliminary data.</text>
</comment>
<dbReference type="AlphaFoldDB" id="A0A2R6NS56"/>
<keyword evidence="2" id="KW-1185">Reference proteome</keyword>
<accession>A0A2R6NS56</accession>
<dbReference type="Proteomes" id="UP000186601">
    <property type="component" value="Unassembled WGS sequence"/>
</dbReference>
<protein>
    <submittedName>
        <fullName evidence="1">Uncharacterized protein</fullName>
    </submittedName>
</protein>